<evidence type="ECO:0000256" key="4">
    <source>
        <dbReference type="ARBA" id="ARBA00023125"/>
    </source>
</evidence>
<evidence type="ECO:0000313" key="10">
    <source>
        <dbReference type="Proteomes" id="UP000199159"/>
    </source>
</evidence>
<proteinExistence type="inferred from homology"/>
<keyword evidence="2" id="KW-0378">Hydrolase</keyword>
<dbReference type="AlphaFoldDB" id="A0A1H0WLZ1"/>
<dbReference type="SUPFAM" id="SSF51011">
    <property type="entry name" value="Glycosyl hydrolase domain"/>
    <property type="match status" value="1"/>
</dbReference>
<sequence length="835" mass="98385">MDYQYEQIDYKTDIPVNVFTHTVERFPYHWHEDMEILFVLEGRLEIRVGKESYELEVGDIFLINGSELHFINSRTDFGKTHILALQIDHRYLKKHNIDTEQKRFFLYSRESEKVSVEVMNEIRHVLANMMDLVINKKNLYQLKVKMWLLELIVILIEHFEIPAKENNRQIDNDQRLLEILKYMNNHYMKSDLGLQDIADEFSLNSQYLSRYFKMKVGIPLKKKLDSMRLNKSLIALQTTDDTVTEVALKYGFPDSKAYYRVFKDVLGMTPSEYRESFKIEIENNMSKDYLSLNSRESLANLFKHLDRERTHQEVMRIETQTLTVDLTQPLRKIAHTFTNLLTFGYAPLALRSDFKNQLHQIQKEIGFKYIRFHGIFADQLLVYNEGSDGSYYFNFNNVDVLLENLLEENIKPFIEIGFMPKQLASTDQKIFLWDAHVSPPKCMERWKELINAFIRHLINRYGIDEVRTWYFEFWNEPEVEFFWSGTRKEFISLYAETYKSIKVIDTEIKVGGFSSINLTNYQPWIDDFNALAAIEGVALDFFSFHVYNLARKPNVEIEHDGIVSNQPIESVMQFRNIIMIGDEHNLSKNIDLGVNKSKGLFNVSKEIWITEWNANSDSKDLLHDTCYMAALIVKNSVENFEKVNGLGYWTFTDLFEEFQQQMPLFHGGFGLMTYNGIKKAGYHGYSFLNKLGDELILKRKDMIVTKRGADYQILLFNYSHPNWLYRTFDYSQLSATSRYTVFEKEEVTGFNIVLNGISGNYRMKKQYVNREKGSSFDAWIDIGAPSELDDETIRYLKGRAEPGIHIEDITVKQEYTLTTELQPHEIQFIELKKRY</sequence>
<dbReference type="PANTHER" id="PTHR43280:SF34">
    <property type="entry name" value="ARAC-FAMILY TRANSCRIPTIONAL REGULATOR"/>
    <property type="match status" value="1"/>
</dbReference>
<dbReference type="InterPro" id="IPR014710">
    <property type="entry name" value="RmlC-like_jellyroll"/>
</dbReference>
<dbReference type="InterPro" id="IPR037923">
    <property type="entry name" value="HTH-like"/>
</dbReference>
<organism evidence="9 10">
    <name type="scientific">Litchfieldia salsa</name>
    <dbReference type="NCBI Taxonomy" id="930152"/>
    <lineage>
        <taxon>Bacteria</taxon>
        <taxon>Bacillati</taxon>
        <taxon>Bacillota</taxon>
        <taxon>Bacilli</taxon>
        <taxon>Bacillales</taxon>
        <taxon>Bacillaceae</taxon>
        <taxon>Litchfieldia</taxon>
    </lineage>
</organism>
<evidence type="ECO:0000256" key="1">
    <source>
        <dbReference type="ARBA" id="ARBA00008875"/>
    </source>
</evidence>
<dbReference type="SMART" id="SM00342">
    <property type="entry name" value="HTH_ARAC"/>
    <property type="match status" value="1"/>
</dbReference>
<dbReference type="InterPro" id="IPR049166">
    <property type="entry name" value="GH39_cat"/>
</dbReference>
<dbReference type="PANTHER" id="PTHR43280">
    <property type="entry name" value="ARAC-FAMILY TRANSCRIPTIONAL REGULATOR"/>
    <property type="match status" value="1"/>
</dbReference>
<dbReference type="SUPFAM" id="SSF51215">
    <property type="entry name" value="Regulatory protein AraC"/>
    <property type="match status" value="1"/>
</dbReference>
<reference evidence="10" key="1">
    <citation type="submission" date="2016-10" db="EMBL/GenBank/DDBJ databases">
        <authorList>
            <person name="Varghese N."/>
            <person name="Submissions S."/>
        </authorList>
    </citation>
    <scope>NUCLEOTIDE SEQUENCE [LARGE SCALE GENOMIC DNA]</scope>
    <source>
        <strain evidence="10">IBRC-M10078</strain>
    </source>
</reference>
<dbReference type="STRING" id="930152.SAMN05216565_11253"/>
<dbReference type="SUPFAM" id="SSF51445">
    <property type="entry name" value="(Trans)glycosidases"/>
    <property type="match status" value="1"/>
</dbReference>
<evidence type="ECO:0000313" key="9">
    <source>
        <dbReference type="EMBL" id="SDP91657.1"/>
    </source>
</evidence>
<dbReference type="PROSITE" id="PS00041">
    <property type="entry name" value="HTH_ARAC_FAMILY_1"/>
    <property type="match status" value="1"/>
</dbReference>
<dbReference type="RefSeq" id="WP_090858008.1">
    <property type="nucleotide sequence ID" value="NZ_FNJU01000012.1"/>
</dbReference>
<dbReference type="Gene3D" id="2.60.40.1500">
    <property type="entry name" value="Glycosyl hydrolase domain, family 39"/>
    <property type="match status" value="1"/>
</dbReference>
<dbReference type="GO" id="GO:0005975">
    <property type="term" value="P:carbohydrate metabolic process"/>
    <property type="evidence" value="ECO:0007669"/>
    <property type="project" value="InterPro"/>
</dbReference>
<dbReference type="OrthoDB" id="9776971at2"/>
<evidence type="ECO:0000256" key="6">
    <source>
        <dbReference type="ARBA" id="ARBA00023295"/>
    </source>
</evidence>
<feature type="active site" description="Proton donor" evidence="7">
    <location>
        <position position="476"/>
    </location>
</feature>
<dbReference type="CDD" id="cd02209">
    <property type="entry name" value="cupin_XRE_C"/>
    <property type="match status" value="1"/>
</dbReference>
<evidence type="ECO:0000256" key="3">
    <source>
        <dbReference type="ARBA" id="ARBA00023015"/>
    </source>
</evidence>
<keyword evidence="4" id="KW-0238">DNA-binding</keyword>
<keyword evidence="3" id="KW-0805">Transcription regulation</keyword>
<dbReference type="PROSITE" id="PS01124">
    <property type="entry name" value="HTH_ARAC_FAMILY_2"/>
    <property type="match status" value="1"/>
</dbReference>
<accession>A0A1H0WLZ1</accession>
<dbReference type="Pfam" id="PF07883">
    <property type="entry name" value="Cupin_2"/>
    <property type="match status" value="1"/>
</dbReference>
<dbReference type="Proteomes" id="UP000199159">
    <property type="component" value="Unassembled WGS sequence"/>
</dbReference>
<evidence type="ECO:0000259" key="8">
    <source>
        <dbReference type="PROSITE" id="PS01124"/>
    </source>
</evidence>
<gene>
    <name evidence="9" type="ORF">SAMN05216565_11253</name>
</gene>
<evidence type="ECO:0000256" key="2">
    <source>
        <dbReference type="ARBA" id="ARBA00022801"/>
    </source>
</evidence>
<dbReference type="SUPFAM" id="SSF46689">
    <property type="entry name" value="Homeodomain-like"/>
    <property type="match status" value="1"/>
</dbReference>
<dbReference type="GO" id="GO:0043565">
    <property type="term" value="F:sequence-specific DNA binding"/>
    <property type="evidence" value="ECO:0007669"/>
    <property type="project" value="InterPro"/>
</dbReference>
<dbReference type="InterPro" id="IPR018062">
    <property type="entry name" value="HTH_AraC-typ_CS"/>
</dbReference>
<dbReference type="PRINTS" id="PR00745">
    <property type="entry name" value="GLHYDRLASE39"/>
</dbReference>
<evidence type="ECO:0000256" key="5">
    <source>
        <dbReference type="ARBA" id="ARBA00023163"/>
    </source>
</evidence>
<dbReference type="InterPro" id="IPR000514">
    <property type="entry name" value="Glyco_hydro_39"/>
</dbReference>
<keyword evidence="6" id="KW-0326">Glycosidase</keyword>
<dbReference type="Gene3D" id="2.60.120.10">
    <property type="entry name" value="Jelly Rolls"/>
    <property type="match status" value="1"/>
</dbReference>
<name>A0A1H0WLZ1_9BACI</name>
<dbReference type="InterPro" id="IPR017853">
    <property type="entry name" value="GH"/>
</dbReference>
<dbReference type="GO" id="GO:0003700">
    <property type="term" value="F:DNA-binding transcription factor activity"/>
    <property type="evidence" value="ECO:0007669"/>
    <property type="project" value="InterPro"/>
</dbReference>
<keyword evidence="5" id="KW-0804">Transcription</keyword>
<keyword evidence="10" id="KW-1185">Reference proteome</keyword>
<dbReference type="InterPro" id="IPR013096">
    <property type="entry name" value="Cupin_2"/>
</dbReference>
<protein>
    <submittedName>
        <fullName evidence="9">Xylan 1,4-beta-xylosidase</fullName>
    </submittedName>
</protein>
<dbReference type="Gene3D" id="3.20.20.80">
    <property type="entry name" value="Glycosidases"/>
    <property type="match status" value="1"/>
</dbReference>
<evidence type="ECO:0000256" key="7">
    <source>
        <dbReference type="PIRSR" id="PIRSR600514-1"/>
    </source>
</evidence>
<dbReference type="InterPro" id="IPR009057">
    <property type="entry name" value="Homeodomain-like_sf"/>
</dbReference>
<feature type="domain" description="HTH araC/xylS-type" evidence="8">
    <location>
        <begin position="177"/>
        <end position="276"/>
    </location>
</feature>
<dbReference type="Pfam" id="PF12833">
    <property type="entry name" value="HTH_18"/>
    <property type="match status" value="1"/>
</dbReference>
<dbReference type="Pfam" id="PF01229">
    <property type="entry name" value="Glyco_hydro_39"/>
    <property type="match status" value="1"/>
</dbReference>
<comment type="similarity">
    <text evidence="1">Belongs to the glycosyl hydrolase 39 family.</text>
</comment>
<dbReference type="GO" id="GO:0004553">
    <property type="term" value="F:hydrolase activity, hydrolyzing O-glycosyl compounds"/>
    <property type="evidence" value="ECO:0007669"/>
    <property type="project" value="InterPro"/>
</dbReference>
<dbReference type="Gene3D" id="1.10.10.60">
    <property type="entry name" value="Homeodomain-like"/>
    <property type="match status" value="2"/>
</dbReference>
<dbReference type="InterPro" id="IPR018060">
    <property type="entry name" value="HTH_AraC"/>
</dbReference>
<dbReference type="EMBL" id="FNJU01000012">
    <property type="protein sequence ID" value="SDP91657.1"/>
    <property type="molecule type" value="Genomic_DNA"/>
</dbReference>